<name>A0A6J4HPP8_9CHLR</name>
<dbReference type="EMBL" id="CADCTR010000281">
    <property type="protein sequence ID" value="CAA9230781.1"/>
    <property type="molecule type" value="Genomic_DNA"/>
</dbReference>
<evidence type="ECO:0000313" key="1">
    <source>
        <dbReference type="EMBL" id="CAA9230781.1"/>
    </source>
</evidence>
<sequence>MVEEFTSRFGEGAGRVPESWVGEDVLVLLDPEAKVGILPPQPGHELTVTLAGVSAEGALLTHQFTDPNTGGTPREGDVFYPWNSILRIRRVELPA</sequence>
<dbReference type="AlphaFoldDB" id="A0A6J4HPP8"/>
<protein>
    <submittedName>
        <fullName evidence="1">Uncharacterized protein</fullName>
    </submittedName>
</protein>
<organism evidence="1">
    <name type="scientific">uncultured Chloroflexia bacterium</name>
    <dbReference type="NCBI Taxonomy" id="1672391"/>
    <lineage>
        <taxon>Bacteria</taxon>
        <taxon>Bacillati</taxon>
        <taxon>Chloroflexota</taxon>
        <taxon>Chloroflexia</taxon>
        <taxon>environmental samples</taxon>
    </lineage>
</organism>
<reference evidence="1" key="1">
    <citation type="submission" date="2020-02" db="EMBL/GenBank/DDBJ databases">
        <authorList>
            <person name="Meier V. D."/>
        </authorList>
    </citation>
    <scope>NUCLEOTIDE SEQUENCE</scope>
    <source>
        <strain evidence="1">AVDCRST_MAG93</strain>
    </source>
</reference>
<accession>A0A6J4HPP8</accession>
<proteinExistence type="predicted"/>
<gene>
    <name evidence="1" type="ORF">AVDCRST_MAG93-867</name>
</gene>